<organism evidence="2 5">
    <name type="scientific">Cyprinid herpesvirus 2</name>
    <name type="common">CyHV-2</name>
    <dbReference type="NCBI Taxonomy" id="317878"/>
    <lineage>
        <taxon>Viruses</taxon>
        <taxon>Duplodnaviria</taxon>
        <taxon>Heunggongvirae</taxon>
        <taxon>Peploviricota</taxon>
        <taxon>Herviviricetes</taxon>
        <taxon>Herpesvirales</taxon>
        <taxon>Alloherpesviridae</taxon>
        <taxon>Cyvirus</taxon>
        <taxon>Cyvirus cyprinidallo2</taxon>
    </lineage>
</organism>
<evidence type="ECO:0000313" key="3">
    <source>
        <dbReference type="EMBL" id="AMB21645.1"/>
    </source>
</evidence>
<reference evidence="4" key="3">
    <citation type="submission" date="2019-10" db="EMBL/GenBank/DDBJ databases">
        <title>The complete genome of Cyprinid herpesvirus 2, a new strain isolated from Allogynogenetic crucian carp.</title>
        <authorList>
            <person name="Jiang Y."/>
            <person name="Wang H."/>
            <person name="Lu L."/>
        </authorList>
    </citation>
    <scope>NUCLEOTIDE SEQUENCE</scope>
    <source>
        <strain evidence="4">YC-01</strain>
    </source>
</reference>
<dbReference type="KEGG" id="vg:14011465"/>
<keyword evidence="5" id="KW-1185">Reference proteome</keyword>
<evidence type="ECO:0000313" key="2">
    <source>
        <dbReference type="EMBL" id="AFJ20506.1"/>
    </source>
</evidence>
<name>K7PBP2_CYHV2</name>
<accession>K7PBP2</accession>
<dbReference type="Proteomes" id="UP000142765">
    <property type="component" value="Segment"/>
</dbReference>
<evidence type="ECO:0000313" key="5">
    <source>
        <dbReference type="Proteomes" id="UP000101183"/>
    </source>
</evidence>
<evidence type="ECO:0000313" key="4">
    <source>
        <dbReference type="EMBL" id="QIV66892.1"/>
    </source>
</evidence>
<dbReference type="GeneID" id="14011465"/>
<feature type="compositionally biased region" description="Low complexity" evidence="1">
    <location>
        <begin position="264"/>
        <end position="279"/>
    </location>
</feature>
<dbReference type="Proteomes" id="UP000101183">
    <property type="component" value="Segment"/>
</dbReference>
<sequence length="293" mass="32623">MSRRPQVFQPAEEGDEEEALLDSMDQEFIRLQDESDDREGFRLSASSSFLNDDMSVTRRDSMAVAGGGSEQNEDELPNFQRQYTASALETSGALSTRVSNPIKTGYCPLCAAHCMPQETVHRRLEEALLMLKNDIKGAWSIFQTTRRSLGTGDDNIFRNVKLVELKRHLLYHSIAQTQDLAEETVARQLISEMVAESDALRTHMVRTFKLPNNKTVRVLNKDICAQLNTNRKLILDSLKLSSNARARKNTTRMQLQIPSTILSIQQSSGSTSASASSSGGSQGTPRIRELPST</sequence>
<dbReference type="EMBL" id="KT387800">
    <property type="protein sequence ID" value="AMB21645.1"/>
    <property type="molecule type" value="Genomic_DNA"/>
</dbReference>
<feature type="region of interest" description="Disordered" evidence="1">
    <location>
        <begin position="264"/>
        <end position="293"/>
    </location>
</feature>
<dbReference type="EMBL" id="MN593216">
    <property type="protein sequence ID" value="QIV66892.1"/>
    <property type="molecule type" value="Genomic_DNA"/>
</dbReference>
<evidence type="ECO:0000313" key="6">
    <source>
        <dbReference type="Proteomes" id="UP000142765"/>
    </source>
</evidence>
<proteinExistence type="predicted"/>
<dbReference type="RefSeq" id="YP_007003895.1">
    <property type="nucleotide sequence ID" value="NC_019495.1"/>
</dbReference>
<evidence type="ECO:0000256" key="1">
    <source>
        <dbReference type="SAM" id="MobiDB-lite"/>
    </source>
</evidence>
<reference evidence="2 5" key="1">
    <citation type="journal article" date="2013" name="J. Virol.">
        <title>Comparative genomics of carp herpesviruses.</title>
        <authorList>
            <person name="Davison A.J."/>
            <person name="Kurobe T."/>
            <person name="Gatherer D."/>
            <person name="Cunningham C."/>
            <person name="Korf I."/>
            <person name="Fukuda H."/>
            <person name="Hedrick R.P."/>
            <person name="Waltzek T.B."/>
        </authorList>
    </citation>
    <scope>NUCLEOTIDE SEQUENCE [LARGE SCALE GENOMIC DNA]</scope>
    <source>
        <strain evidence="2">ST-J1</strain>
    </source>
</reference>
<reference evidence="3 6" key="2">
    <citation type="submission" date="2015-08" db="EMBL/GenBank/DDBJ databases">
        <authorList>
            <person name="Babu N.S."/>
            <person name="Beckwith C.J."/>
            <person name="Beseler K.G."/>
            <person name="Brison A."/>
            <person name="Carone J.V."/>
            <person name="Caskin T.P."/>
            <person name="Diamond M."/>
            <person name="Durham M.E."/>
            <person name="Foxe J.M."/>
            <person name="Go M."/>
            <person name="Henderson B.A."/>
            <person name="Jones I.B."/>
            <person name="McGettigan J.A."/>
            <person name="Micheletti S.J."/>
            <person name="Nasrallah M.E."/>
            <person name="Ortiz D."/>
            <person name="Piller C.R."/>
            <person name="Privatt S.R."/>
            <person name="Schneider S.L."/>
            <person name="Sharp S."/>
            <person name="Smith T.C."/>
            <person name="Stanton J.D."/>
            <person name="Ullery H.E."/>
            <person name="Wilson R.J."/>
            <person name="Serrano M.G."/>
            <person name="Buck G."/>
            <person name="Lee V."/>
            <person name="Wang Y."/>
            <person name="Carvalho R."/>
            <person name="Voegtly L."/>
            <person name="Shi R."/>
            <person name="Duckworth R."/>
            <person name="Johnson A."/>
            <person name="Loviza R."/>
            <person name="Walstead R."/>
            <person name="Shah Z."/>
            <person name="Kiflezghi M."/>
            <person name="Wade K."/>
            <person name="Ball S.L."/>
            <person name="Bradley K.W."/>
            <person name="Asai D.J."/>
            <person name="Bowman C.A."/>
            <person name="Russell D.A."/>
            <person name="Pope W.H."/>
            <person name="Jacobs-Sera D."/>
            <person name="Hendrix R.W."/>
            <person name="Hatfull G.F."/>
        </authorList>
    </citation>
    <scope>NUCLEOTIDE SEQUENCE [LARGE SCALE GENOMIC DNA]</scope>
    <source>
        <strain evidence="3">SY</strain>
    </source>
</reference>
<dbReference type="EMBL" id="JQ815364">
    <property type="protein sequence ID" value="AFJ20506.1"/>
    <property type="molecule type" value="Genomic_DNA"/>
</dbReference>
<dbReference type="OrthoDB" id="32391at10239"/>
<gene>
    <name evidence="2" type="ORF">CyHV2_ORF76</name>
</gene>
<protein>
    <submittedName>
        <fullName evidence="2 3">ORF76</fullName>
    </submittedName>
</protein>